<dbReference type="Proteomes" id="UP000651085">
    <property type="component" value="Unassembled WGS sequence"/>
</dbReference>
<dbReference type="Gene3D" id="3.40.80.10">
    <property type="entry name" value="Peptidoglycan recognition protein-like"/>
    <property type="match status" value="1"/>
</dbReference>
<dbReference type="AlphaFoldDB" id="A0A926IJY7"/>
<evidence type="ECO:0000259" key="2">
    <source>
        <dbReference type="SMART" id="SM00644"/>
    </source>
</evidence>
<comment type="similarity">
    <text evidence="1">Belongs to the N-acetylmuramoyl-L-alanine amidase 2 family.</text>
</comment>
<feature type="domain" description="N-acetylmuramoyl-L-alanine amidase" evidence="2">
    <location>
        <begin position="1"/>
        <end position="132"/>
    </location>
</feature>
<reference evidence="4" key="1">
    <citation type="submission" date="2020-08" db="EMBL/GenBank/DDBJ databases">
        <title>Genome public.</title>
        <authorList>
            <person name="Liu C."/>
            <person name="Sun Q."/>
        </authorList>
    </citation>
    <scope>NUCLEOTIDE SEQUENCE</scope>
    <source>
        <strain evidence="4">N12</strain>
    </source>
</reference>
<comment type="caution">
    <text evidence="4">The sequence shown here is derived from an EMBL/GenBank/DDBJ whole genome shotgun (WGS) entry which is preliminary data.</text>
</comment>
<dbReference type="FunFam" id="3.40.80.10:FF:000008">
    <property type="entry name" value="N-acetylmuramoyl-L-alanine amidase"/>
    <property type="match status" value="1"/>
</dbReference>
<evidence type="ECO:0000313" key="4">
    <source>
        <dbReference type="EMBL" id="MBC8593337.1"/>
    </source>
</evidence>
<dbReference type="InterPro" id="IPR015510">
    <property type="entry name" value="PGRP"/>
</dbReference>
<gene>
    <name evidence="4" type="ORF">H8744_08785</name>
</gene>
<dbReference type="Pfam" id="PF01510">
    <property type="entry name" value="Amidase_2"/>
    <property type="match status" value="1"/>
</dbReference>
<dbReference type="InterPro" id="IPR036505">
    <property type="entry name" value="Amidase/PGRP_sf"/>
</dbReference>
<dbReference type="EMBL" id="JACRTF010000001">
    <property type="protein sequence ID" value="MBC8593337.1"/>
    <property type="molecule type" value="Genomic_DNA"/>
</dbReference>
<proteinExistence type="inferred from homology"/>
<dbReference type="SMART" id="SM00701">
    <property type="entry name" value="PGRP"/>
    <property type="match status" value="1"/>
</dbReference>
<dbReference type="GO" id="GO:0009253">
    <property type="term" value="P:peptidoglycan catabolic process"/>
    <property type="evidence" value="ECO:0007669"/>
    <property type="project" value="InterPro"/>
</dbReference>
<accession>A0A926IJY7</accession>
<dbReference type="InterPro" id="IPR006619">
    <property type="entry name" value="PGRP_domain_met/bac"/>
</dbReference>
<keyword evidence="5" id="KW-1185">Reference proteome</keyword>
<feature type="domain" description="Peptidoglycan recognition protein family" evidence="3">
    <location>
        <begin position="1"/>
        <end position="120"/>
    </location>
</feature>
<dbReference type="CDD" id="cd06583">
    <property type="entry name" value="PGRP"/>
    <property type="match status" value="1"/>
</dbReference>
<organism evidence="4 5">
    <name type="scientific">Jilunia laotingensis</name>
    <dbReference type="NCBI Taxonomy" id="2763675"/>
    <lineage>
        <taxon>Bacteria</taxon>
        <taxon>Pseudomonadati</taxon>
        <taxon>Bacteroidota</taxon>
        <taxon>Bacteroidia</taxon>
        <taxon>Bacteroidales</taxon>
        <taxon>Bacteroidaceae</taxon>
        <taxon>Jilunia</taxon>
    </lineage>
</organism>
<dbReference type="RefSeq" id="WP_262434480.1">
    <property type="nucleotide sequence ID" value="NZ_JACRTF010000001.1"/>
</dbReference>
<dbReference type="SUPFAM" id="SSF55846">
    <property type="entry name" value="N-acetylmuramoyl-L-alanine amidase-like"/>
    <property type="match status" value="1"/>
</dbReference>
<protein>
    <submittedName>
        <fullName evidence="4">N-acetylmuramoyl-L-alanine amidase</fullName>
    </submittedName>
</protein>
<evidence type="ECO:0000256" key="1">
    <source>
        <dbReference type="ARBA" id="ARBA00007553"/>
    </source>
</evidence>
<dbReference type="PANTHER" id="PTHR11022">
    <property type="entry name" value="PEPTIDOGLYCAN RECOGNITION PROTEIN"/>
    <property type="match status" value="1"/>
</dbReference>
<dbReference type="PROSITE" id="PS00018">
    <property type="entry name" value="EF_HAND_1"/>
    <property type="match status" value="1"/>
</dbReference>
<dbReference type="GO" id="GO:0008270">
    <property type="term" value="F:zinc ion binding"/>
    <property type="evidence" value="ECO:0007669"/>
    <property type="project" value="InterPro"/>
</dbReference>
<name>A0A926IJY7_9BACT</name>
<dbReference type="SMART" id="SM00644">
    <property type="entry name" value="Ami_2"/>
    <property type="match status" value="1"/>
</dbReference>
<evidence type="ECO:0000313" key="5">
    <source>
        <dbReference type="Proteomes" id="UP000651085"/>
    </source>
</evidence>
<dbReference type="PANTHER" id="PTHR11022:SF41">
    <property type="entry name" value="PEPTIDOGLYCAN-RECOGNITION PROTEIN LC-RELATED"/>
    <property type="match status" value="1"/>
</dbReference>
<dbReference type="InterPro" id="IPR018247">
    <property type="entry name" value="EF_Hand_1_Ca_BS"/>
</dbReference>
<sequence length="155" mass="17827">MRTINTIIIHCSATRRGLDFTANDIDQWHRQRGMDGIGYHYVIRIDGTIERGRDIEKVGAHCRGHNRESVSICYIGGLDSLGRPADTRTRAQRYAMRRLIEILQRQFPEIRLVIGHRDVSPDLNGNGRLEPSEWIKSCPCFDVAQWLSKTCHNNN</sequence>
<evidence type="ECO:0000259" key="3">
    <source>
        <dbReference type="SMART" id="SM00701"/>
    </source>
</evidence>
<dbReference type="GO" id="GO:0008745">
    <property type="term" value="F:N-acetylmuramoyl-L-alanine amidase activity"/>
    <property type="evidence" value="ECO:0007669"/>
    <property type="project" value="InterPro"/>
</dbReference>
<dbReference type="InterPro" id="IPR002502">
    <property type="entry name" value="Amidase_domain"/>
</dbReference>